<keyword evidence="2" id="KW-1185">Reference proteome</keyword>
<evidence type="ECO:0000313" key="2">
    <source>
        <dbReference type="Proteomes" id="UP001228113"/>
    </source>
</evidence>
<protein>
    <recommendedName>
        <fullName evidence="3">Histidine kinase</fullName>
    </recommendedName>
</protein>
<gene>
    <name evidence="1" type="ORF">METESE_08460</name>
</gene>
<dbReference type="KEGG" id="msea:METESE_08460"/>
<organism evidence="1 2">
    <name type="scientific">Mesoterricola sediminis</name>
    <dbReference type="NCBI Taxonomy" id="2927980"/>
    <lineage>
        <taxon>Bacteria</taxon>
        <taxon>Pseudomonadati</taxon>
        <taxon>Acidobacteriota</taxon>
        <taxon>Holophagae</taxon>
        <taxon>Holophagales</taxon>
        <taxon>Holophagaceae</taxon>
        <taxon>Mesoterricola</taxon>
    </lineage>
</organism>
<evidence type="ECO:0008006" key="3">
    <source>
        <dbReference type="Google" id="ProtNLM"/>
    </source>
</evidence>
<reference evidence="1" key="1">
    <citation type="journal article" date="2023" name="Int. J. Syst. Evol. Microbiol.">
        <title>Mesoterricola silvestris gen. nov., sp. nov., Mesoterricola sediminis sp. nov., Geothrix oryzae sp. nov., Geothrix edaphica sp. nov., Geothrix rubra sp. nov., and Geothrix limicola sp. nov., six novel members of Acidobacteriota isolated from soils.</title>
        <authorList>
            <person name="Itoh H."/>
            <person name="Sugisawa Y."/>
            <person name="Mise K."/>
            <person name="Xu Z."/>
            <person name="Kuniyasu M."/>
            <person name="Ushijima N."/>
            <person name="Kawano K."/>
            <person name="Kobayashi E."/>
            <person name="Shiratori Y."/>
            <person name="Masuda Y."/>
            <person name="Senoo K."/>
        </authorList>
    </citation>
    <scope>NUCLEOTIDE SEQUENCE</scope>
    <source>
        <strain evidence="1">W786</strain>
    </source>
</reference>
<accession>A0AA48HCR8</accession>
<evidence type="ECO:0000313" key="1">
    <source>
        <dbReference type="EMBL" id="BDU75888.1"/>
    </source>
</evidence>
<dbReference type="EMBL" id="AP027081">
    <property type="protein sequence ID" value="BDU75888.1"/>
    <property type="molecule type" value="Genomic_DNA"/>
</dbReference>
<dbReference type="Proteomes" id="UP001228113">
    <property type="component" value="Chromosome"/>
</dbReference>
<dbReference type="AlphaFoldDB" id="A0AA48HCR8"/>
<name>A0AA48HCR8_9BACT</name>
<proteinExistence type="predicted"/>
<sequence>MHDLANVLAGVQGVADLTPEGAPLSPRNRARLEAVLAEGQALLGRARHLAMGTLPEGAAEPGEDWRARLAGELRPMALLYRAPVEVEALPGPGPDTWPGDLLRSFARSAARQLLPYAREGLRIQTRAAEGAWELRFTPAPTLPEALQPAGEVRAGQPLDINARWTQRVAGALGLTLVQDGEGLTCRIPRP</sequence>